<keyword evidence="2" id="KW-0808">Transferase</keyword>
<dbReference type="GO" id="GO:0016740">
    <property type="term" value="F:transferase activity"/>
    <property type="evidence" value="ECO:0007669"/>
    <property type="project" value="UniProtKB-KW"/>
</dbReference>
<proteinExistence type="inferred from homology"/>
<evidence type="ECO:0000313" key="3">
    <source>
        <dbReference type="Proteomes" id="UP000319296"/>
    </source>
</evidence>
<gene>
    <name evidence="2" type="primary">tusC</name>
    <name evidence="2" type="ORF">EVG15_05495</name>
</gene>
<dbReference type="PANTHER" id="PTHR38780:SF1">
    <property type="entry name" value="PROTEIN TUSC"/>
    <property type="match status" value="1"/>
</dbReference>
<dbReference type="Proteomes" id="UP000319296">
    <property type="component" value="Unassembled WGS sequence"/>
</dbReference>
<accession>A0A519BMJ2</accession>
<protein>
    <submittedName>
        <fullName evidence="2">Sulfurtransferase complex subunit TusC</fullName>
    </submittedName>
</protein>
<dbReference type="InterPro" id="IPR017462">
    <property type="entry name" value="Sulphur_relay_TusC/DsrF"/>
</dbReference>
<name>A0A519BMJ2_9DELT</name>
<organism evidence="2 3">
    <name type="scientific">Candidatus Acididesulfobacter diazotrophicus</name>
    <dbReference type="NCBI Taxonomy" id="2597226"/>
    <lineage>
        <taxon>Bacteria</taxon>
        <taxon>Deltaproteobacteria</taxon>
        <taxon>Candidatus Acidulodesulfobacterales</taxon>
        <taxon>Candidatus Acididesulfobacter</taxon>
    </lineage>
</organism>
<sequence length="125" mass="14319">MVDQESKAKIMFLCKTAPYGTIYEQEAIEAMIMFSAYEQDISVAFIGDGVLSLKKGQNPSLINIKNFTQTYLVIVDDFEVSHLYVEKESLEERGMKEEDLLTEVEVLKRADLISRIDEMKVILPF</sequence>
<evidence type="ECO:0000256" key="1">
    <source>
        <dbReference type="ARBA" id="ARBA00005996"/>
    </source>
</evidence>
<reference evidence="2 3" key="1">
    <citation type="journal article" date="2019" name="ISME J.">
        <title>Insights into ecological role of a new deltaproteobacterial order Candidatus Acidulodesulfobacterales by metagenomics and metatranscriptomics.</title>
        <authorList>
            <person name="Tan S."/>
            <person name="Liu J."/>
            <person name="Fang Y."/>
            <person name="Hedlund B.P."/>
            <person name="Lian Z.H."/>
            <person name="Huang L.Y."/>
            <person name="Li J.T."/>
            <person name="Huang L.N."/>
            <person name="Li W.J."/>
            <person name="Jiang H.C."/>
            <person name="Dong H.L."/>
            <person name="Shu W.S."/>
        </authorList>
    </citation>
    <scope>NUCLEOTIDE SEQUENCE [LARGE SCALE GENOMIC DNA]</scope>
    <source>
        <strain evidence="2">AP1</strain>
    </source>
</reference>
<dbReference type="InterPro" id="IPR003787">
    <property type="entry name" value="Sulphur_relay_DsrE/F-like"/>
</dbReference>
<dbReference type="NCBIfam" id="NF001238">
    <property type="entry name" value="PRK00211.1"/>
    <property type="match status" value="1"/>
</dbReference>
<dbReference type="Pfam" id="PF02635">
    <property type="entry name" value="DsrE"/>
    <property type="match status" value="1"/>
</dbReference>
<evidence type="ECO:0000313" key="2">
    <source>
        <dbReference type="EMBL" id="RZD18486.1"/>
    </source>
</evidence>
<dbReference type="AlphaFoldDB" id="A0A519BMJ2"/>
<comment type="similarity">
    <text evidence="1">Belongs to the DsrF/TusC family.</text>
</comment>
<dbReference type="PANTHER" id="PTHR38780">
    <property type="entry name" value="PROTEIN TUSC"/>
    <property type="match status" value="1"/>
</dbReference>
<dbReference type="Gene3D" id="3.40.1260.10">
    <property type="entry name" value="DsrEFH-like"/>
    <property type="match status" value="1"/>
</dbReference>
<dbReference type="NCBIfam" id="TIGR03010">
    <property type="entry name" value="sulf_tusC_dsrF"/>
    <property type="match status" value="1"/>
</dbReference>
<dbReference type="EMBL" id="SGBB01000008">
    <property type="protein sequence ID" value="RZD18486.1"/>
    <property type="molecule type" value="Genomic_DNA"/>
</dbReference>
<comment type="caution">
    <text evidence="2">The sequence shown here is derived from an EMBL/GenBank/DDBJ whole genome shotgun (WGS) entry which is preliminary data.</text>
</comment>
<dbReference type="InterPro" id="IPR027396">
    <property type="entry name" value="DsrEFH-like"/>
</dbReference>
<dbReference type="SUPFAM" id="SSF75169">
    <property type="entry name" value="DsrEFH-like"/>
    <property type="match status" value="1"/>
</dbReference>